<evidence type="ECO:0000313" key="2">
    <source>
        <dbReference type="EMBL" id="GMN33058.1"/>
    </source>
</evidence>
<dbReference type="AlphaFoldDB" id="A0AA87ZTV0"/>
<feature type="region of interest" description="Disordered" evidence="1">
    <location>
        <begin position="149"/>
        <end position="170"/>
    </location>
</feature>
<comment type="caution">
    <text evidence="2">The sequence shown here is derived from an EMBL/GenBank/DDBJ whole genome shotgun (WGS) entry which is preliminary data.</text>
</comment>
<feature type="compositionally biased region" description="Basic and acidic residues" evidence="1">
    <location>
        <begin position="49"/>
        <end position="62"/>
    </location>
</feature>
<accession>A0AA87ZTV0</accession>
<feature type="region of interest" description="Disordered" evidence="1">
    <location>
        <begin position="35"/>
        <end position="62"/>
    </location>
</feature>
<gene>
    <name evidence="2" type="ORF">TIFTF001_003948</name>
</gene>
<name>A0AA87ZTV0_FICCA</name>
<reference evidence="2" key="1">
    <citation type="submission" date="2023-07" db="EMBL/GenBank/DDBJ databases">
        <title>draft genome sequence of fig (Ficus carica).</title>
        <authorList>
            <person name="Takahashi T."/>
            <person name="Nishimura K."/>
        </authorList>
    </citation>
    <scope>NUCLEOTIDE SEQUENCE</scope>
</reference>
<dbReference type="EMBL" id="BTGU01000004">
    <property type="protein sequence ID" value="GMN33058.1"/>
    <property type="molecule type" value="Genomic_DNA"/>
</dbReference>
<organism evidence="2 3">
    <name type="scientific">Ficus carica</name>
    <name type="common">Common fig</name>
    <dbReference type="NCBI Taxonomy" id="3494"/>
    <lineage>
        <taxon>Eukaryota</taxon>
        <taxon>Viridiplantae</taxon>
        <taxon>Streptophyta</taxon>
        <taxon>Embryophyta</taxon>
        <taxon>Tracheophyta</taxon>
        <taxon>Spermatophyta</taxon>
        <taxon>Magnoliopsida</taxon>
        <taxon>eudicotyledons</taxon>
        <taxon>Gunneridae</taxon>
        <taxon>Pentapetalae</taxon>
        <taxon>rosids</taxon>
        <taxon>fabids</taxon>
        <taxon>Rosales</taxon>
        <taxon>Moraceae</taxon>
        <taxon>Ficeae</taxon>
        <taxon>Ficus</taxon>
    </lineage>
</organism>
<evidence type="ECO:0000313" key="3">
    <source>
        <dbReference type="Proteomes" id="UP001187192"/>
    </source>
</evidence>
<feature type="compositionally biased region" description="Pro residues" evidence="1">
    <location>
        <begin position="36"/>
        <end position="46"/>
    </location>
</feature>
<keyword evidence="3" id="KW-1185">Reference proteome</keyword>
<dbReference type="Proteomes" id="UP001187192">
    <property type="component" value="Unassembled WGS sequence"/>
</dbReference>
<evidence type="ECO:0000256" key="1">
    <source>
        <dbReference type="SAM" id="MobiDB-lite"/>
    </source>
</evidence>
<proteinExistence type="predicted"/>
<sequence>MSRPFQGDRDFHRIPFLATSLRRRGVTAVAAYLKLPSPPPPLPPPVEESLEKKTKSRPRDCADDVERTGEWAMARICRRILRDSLFALRSIGEASCNCELRSRDEEQLDRGGRRWSVILRWRSDRSRGDSGHRMSPGIALPTAVRSMLSDGEFSSRGGEWVDDEFSNRGS</sequence>
<protein>
    <submittedName>
        <fullName evidence="2">Uncharacterized protein</fullName>
    </submittedName>
</protein>